<dbReference type="EMBL" id="BOML01000062">
    <property type="protein sequence ID" value="GIE06419.1"/>
    <property type="molecule type" value="Genomic_DNA"/>
</dbReference>
<dbReference type="Proteomes" id="UP000637628">
    <property type="component" value="Unassembled WGS sequence"/>
</dbReference>
<organism evidence="2 3">
    <name type="scientific">Paractinoplanes durhamensis</name>
    <dbReference type="NCBI Taxonomy" id="113563"/>
    <lineage>
        <taxon>Bacteria</taxon>
        <taxon>Bacillati</taxon>
        <taxon>Actinomycetota</taxon>
        <taxon>Actinomycetes</taxon>
        <taxon>Micromonosporales</taxon>
        <taxon>Micromonosporaceae</taxon>
        <taxon>Paractinoplanes</taxon>
    </lineage>
</organism>
<reference evidence="2 3" key="1">
    <citation type="submission" date="2021-01" db="EMBL/GenBank/DDBJ databases">
        <title>Whole genome shotgun sequence of Actinoplanes durhamensis NBRC 14914.</title>
        <authorList>
            <person name="Komaki H."/>
            <person name="Tamura T."/>
        </authorList>
    </citation>
    <scope>NUCLEOTIDE SEQUENCE [LARGE SCALE GENOMIC DNA]</scope>
    <source>
        <strain evidence="2 3">NBRC 14914</strain>
    </source>
</reference>
<dbReference type="InterPro" id="IPR043137">
    <property type="entry name" value="GGT_ssub_C"/>
</dbReference>
<evidence type="ECO:0000313" key="2">
    <source>
        <dbReference type="EMBL" id="GIE06419.1"/>
    </source>
</evidence>
<feature type="signal peptide" evidence="1">
    <location>
        <begin position="1"/>
        <end position="19"/>
    </location>
</feature>
<evidence type="ECO:0000313" key="3">
    <source>
        <dbReference type="Proteomes" id="UP000637628"/>
    </source>
</evidence>
<feature type="chain" id="PRO_5046070535" evidence="1">
    <location>
        <begin position="20"/>
        <end position="98"/>
    </location>
</feature>
<dbReference type="RefSeq" id="WP_239133029.1">
    <property type="nucleotide sequence ID" value="NZ_BAAATX010000035.1"/>
</dbReference>
<accession>A0ABQ3ZA54</accession>
<name>A0ABQ3ZA54_9ACTN</name>
<proteinExistence type="predicted"/>
<dbReference type="Gene3D" id="3.60.20.40">
    <property type="match status" value="1"/>
</dbReference>
<evidence type="ECO:0000256" key="1">
    <source>
        <dbReference type="SAM" id="SignalP"/>
    </source>
</evidence>
<keyword evidence="1" id="KW-0732">Signal</keyword>
<gene>
    <name evidence="2" type="ORF">Adu01nite_77690</name>
</gene>
<protein>
    <submittedName>
        <fullName evidence="2">Uncharacterized protein</fullName>
    </submittedName>
</protein>
<sequence>MRILPVVVVAILAATPAAAAAMAAPRASQRNTDGIQAEPAFHTAYGPALSALGHTFGPDVPELGAATAVEVNGYGGFVASAEPTRRGGGTAGVVTVNR</sequence>
<comment type="caution">
    <text evidence="2">The sequence shown here is derived from an EMBL/GenBank/DDBJ whole genome shotgun (WGS) entry which is preliminary data.</text>
</comment>
<keyword evidence="3" id="KW-1185">Reference proteome</keyword>